<dbReference type="RefSeq" id="WP_015751981.1">
    <property type="nucleotide sequence ID" value="NC_013223.1"/>
</dbReference>
<reference evidence="3 4" key="2">
    <citation type="journal article" date="2010" name="Stand. Genomic Sci.">
        <title>Complete genome sequence of Desulfohalobium retbaense type strain (HR(100)).</title>
        <authorList>
            <person name="Spring S."/>
            <person name="Nolan M."/>
            <person name="Lapidus A."/>
            <person name="Glavina Del Rio T."/>
            <person name="Copeland A."/>
            <person name="Tice H."/>
            <person name="Cheng J.F."/>
            <person name="Lucas S."/>
            <person name="Land M."/>
            <person name="Chen F."/>
            <person name="Bruce D."/>
            <person name="Goodwin L."/>
            <person name="Pitluck S."/>
            <person name="Ivanova N."/>
            <person name="Mavromatis K."/>
            <person name="Mikhailova N."/>
            <person name="Pati A."/>
            <person name="Chen A."/>
            <person name="Palaniappan K."/>
            <person name="Hauser L."/>
            <person name="Chang Y.J."/>
            <person name="Jeffries C.D."/>
            <person name="Munk C."/>
            <person name="Kiss H."/>
            <person name="Chain P."/>
            <person name="Han C."/>
            <person name="Brettin T."/>
            <person name="Detter J.C."/>
            <person name="Schuler E."/>
            <person name="Goker M."/>
            <person name="Rohde M."/>
            <person name="Bristow J."/>
            <person name="Eisen J.A."/>
            <person name="Markowitz V."/>
            <person name="Hugenholtz P."/>
            <person name="Kyrpides N.C."/>
            <person name="Klenk H.P."/>
        </authorList>
    </citation>
    <scope>NUCLEOTIDE SEQUENCE [LARGE SCALE GENOMIC DNA]</scope>
    <source>
        <strain evidence="3 4">DSM 5692</strain>
    </source>
</reference>
<dbReference type="EMBL" id="CP001734">
    <property type="protein sequence ID" value="ACV68837.1"/>
    <property type="molecule type" value="Genomic_DNA"/>
</dbReference>
<dbReference type="PANTHER" id="PTHR10885:SF0">
    <property type="entry name" value="ISOPENTENYL-DIPHOSPHATE DELTA-ISOMERASE"/>
    <property type="match status" value="1"/>
</dbReference>
<proteinExistence type="predicted"/>
<dbReference type="Gene3D" id="3.90.79.10">
    <property type="entry name" value="Nucleoside Triphosphate Pyrophosphohydrolase"/>
    <property type="match status" value="1"/>
</dbReference>
<dbReference type="SUPFAM" id="SSF55811">
    <property type="entry name" value="Nudix"/>
    <property type="match status" value="1"/>
</dbReference>
<dbReference type="HOGENOM" id="CLU_060552_3_1_7"/>
<evidence type="ECO:0000259" key="2">
    <source>
        <dbReference type="PROSITE" id="PS51462"/>
    </source>
</evidence>
<reference evidence="4" key="1">
    <citation type="submission" date="2009-09" db="EMBL/GenBank/DDBJ databases">
        <title>The complete chromosome of Desulfohalobium retbaense DSM 5692.</title>
        <authorList>
            <consortium name="US DOE Joint Genome Institute (JGI-PGF)"/>
            <person name="Lucas S."/>
            <person name="Copeland A."/>
            <person name="Lapidus A."/>
            <person name="Glavina del Rio T."/>
            <person name="Dalin E."/>
            <person name="Tice H."/>
            <person name="Bruce D."/>
            <person name="Goodwin L."/>
            <person name="Pitluck S."/>
            <person name="Kyrpides N."/>
            <person name="Mavromatis K."/>
            <person name="Ivanova N."/>
            <person name="Mikhailova N."/>
            <person name="Munk A.C."/>
            <person name="Brettin T."/>
            <person name="Detter J.C."/>
            <person name="Han C."/>
            <person name="Tapia R."/>
            <person name="Larimer F."/>
            <person name="Land M."/>
            <person name="Hauser L."/>
            <person name="Markowitz V."/>
            <person name="Cheng J.-F."/>
            <person name="Hugenholtz P."/>
            <person name="Woyke T."/>
            <person name="Wu D."/>
            <person name="Spring S."/>
            <person name="Klenk H.-P."/>
            <person name="Eisen J.A."/>
        </authorList>
    </citation>
    <scope>NUCLEOTIDE SEQUENCE [LARGE SCALE GENOMIC DNA]</scope>
    <source>
        <strain evidence="4">DSM 5692</strain>
    </source>
</reference>
<dbReference type="GO" id="GO:0016787">
    <property type="term" value="F:hydrolase activity"/>
    <property type="evidence" value="ECO:0007669"/>
    <property type="project" value="UniProtKB-KW"/>
</dbReference>
<dbReference type="AlphaFoldDB" id="C8X340"/>
<protein>
    <submittedName>
        <fullName evidence="3">NUDIX hydrolase</fullName>
    </submittedName>
</protein>
<name>C8X340_DESRD</name>
<accession>C8X340</accession>
<keyword evidence="4" id="KW-1185">Reference proteome</keyword>
<evidence type="ECO:0000313" key="3">
    <source>
        <dbReference type="EMBL" id="ACV68837.1"/>
    </source>
</evidence>
<dbReference type="InterPro" id="IPR000086">
    <property type="entry name" value="NUDIX_hydrolase_dom"/>
</dbReference>
<dbReference type="Proteomes" id="UP000001052">
    <property type="component" value="Chromosome"/>
</dbReference>
<dbReference type="InterPro" id="IPR020084">
    <property type="entry name" value="NUDIX_hydrolase_CS"/>
</dbReference>
<evidence type="ECO:0000313" key="4">
    <source>
        <dbReference type="Proteomes" id="UP000001052"/>
    </source>
</evidence>
<dbReference type="PROSITE" id="PS51462">
    <property type="entry name" value="NUDIX"/>
    <property type="match status" value="1"/>
</dbReference>
<gene>
    <name evidence="3" type="ordered locus">Dret_1553</name>
</gene>
<dbReference type="eggNOG" id="COG1443">
    <property type="taxonomic scope" value="Bacteria"/>
</dbReference>
<dbReference type="KEGG" id="drt:Dret_1553"/>
<dbReference type="PROSITE" id="PS00893">
    <property type="entry name" value="NUDIX_BOX"/>
    <property type="match status" value="1"/>
</dbReference>
<feature type="domain" description="Nudix hydrolase" evidence="2">
    <location>
        <begin position="43"/>
        <end position="172"/>
    </location>
</feature>
<dbReference type="OrthoDB" id="9804563at2"/>
<dbReference type="InterPro" id="IPR015797">
    <property type="entry name" value="NUDIX_hydrolase-like_dom_sf"/>
</dbReference>
<dbReference type="CDD" id="cd04692">
    <property type="entry name" value="NUDIX_Hydrolase"/>
    <property type="match status" value="1"/>
</dbReference>
<organism evidence="3 4">
    <name type="scientific">Desulfohalobium retbaense (strain ATCC 49708 / DSM 5692 / JCM 16813 / HR100)</name>
    <dbReference type="NCBI Taxonomy" id="485915"/>
    <lineage>
        <taxon>Bacteria</taxon>
        <taxon>Pseudomonadati</taxon>
        <taxon>Thermodesulfobacteriota</taxon>
        <taxon>Desulfovibrionia</taxon>
        <taxon>Desulfovibrionales</taxon>
        <taxon>Desulfohalobiaceae</taxon>
        <taxon>Desulfohalobium</taxon>
    </lineage>
</organism>
<dbReference type="PANTHER" id="PTHR10885">
    <property type="entry name" value="ISOPENTENYL-DIPHOSPHATE DELTA-ISOMERASE"/>
    <property type="match status" value="1"/>
</dbReference>
<evidence type="ECO:0000256" key="1">
    <source>
        <dbReference type="ARBA" id="ARBA00022801"/>
    </source>
</evidence>
<dbReference type="STRING" id="485915.Dret_1553"/>
<sequence>MAHPRQAQKKRSRPDPVEFVEIVDRSERPLLVMPRHTAQAQHLFMRSVLVVVYSPEHKLYLQHRSERKSAFPGCWDLSATGHILPGESRFDAATREVEEEIGLQVSQLKEVLRLPASPQTNFEFVTLYSAGRTQQTPQPNPAELQGGGFFDPDEVDCLCNQFTEYVTPALYYFWRLGVLFSK</sequence>
<keyword evidence="1 3" id="KW-0378">Hydrolase</keyword>
<dbReference type="Pfam" id="PF00293">
    <property type="entry name" value="NUDIX"/>
    <property type="match status" value="1"/>
</dbReference>